<reference evidence="1 2" key="1">
    <citation type="journal article" date="2016" name="Nat. Commun.">
        <title>Thousands of microbial genomes shed light on interconnected biogeochemical processes in an aquifer system.</title>
        <authorList>
            <person name="Anantharaman K."/>
            <person name="Brown C.T."/>
            <person name="Hug L.A."/>
            <person name="Sharon I."/>
            <person name="Castelle C.J."/>
            <person name="Probst A.J."/>
            <person name="Thomas B.C."/>
            <person name="Singh A."/>
            <person name="Wilkins M.J."/>
            <person name="Karaoz U."/>
            <person name="Brodie E.L."/>
            <person name="Williams K.H."/>
            <person name="Hubbard S.S."/>
            <person name="Banfield J.F."/>
        </authorList>
    </citation>
    <scope>NUCLEOTIDE SEQUENCE [LARGE SCALE GENOMIC DNA]</scope>
</reference>
<dbReference type="SUPFAM" id="SSF56784">
    <property type="entry name" value="HAD-like"/>
    <property type="match status" value="1"/>
</dbReference>
<organism evidence="1 2">
    <name type="scientific">Candidatus Curtissbacteria bacterium RBG_13_35_7</name>
    <dbReference type="NCBI Taxonomy" id="1797705"/>
    <lineage>
        <taxon>Bacteria</taxon>
        <taxon>Candidatus Curtissiibacteriota</taxon>
    </lineage>
</organism>
<dbReference type="InterPro" id="IPR036412">
    <property type="entry name" value="HAD-like_sf"/>
</dbReference>
<dbReference type="EMBL" id="MFAT01000031">
    <property type="protein sequence ID" value="OGD86299.1"/>
    <property type="molecule type" value="Genomic_DNA"/>
</dbReference>
<protein>
    <recommendedName>
        <fullName evidence="3">FCP1 homology domain-containing protein</fullName>
    </recommendedName>
</protein>
<accession>A0A1F5G385</accession>
<dbReference type="Proteomes" id="UP000176317">
    <property type="component" value="Unassembled WGS sequence"/>
</dbReference>
<evidence type="ECO:0000313" key="1">
    <source>
        <dbReference type="EMBL" id="OGD86299.1"/>
    </source>
</evidence>
<dbReference type="Gene3D" id="3.40.50.1000">
    <property type="entry name" value="HAD superfamily/HAD-like"/>
    <property type="match status" value="1"/>
</dbReference>
<gene>
    <name evidence="1" type="ORF">A2164_03295</name>
</gene>
<name>A0A1F5G385_9BACT</name>
<comment type="caution">
    <text evidence="1">The sequence shown here is derived from an EMBL/GenBank/DDBJ whole genome shotgun (WGS) entry which is preliminary data.</text>
</comment>
<dbReference type="AlphaFoldDB" id="A0A1F5G385"/>
<proteinExistence type="predicted"/>
<evidence type="ECO:0008006" key="3">
    <source>
        <dbReference type="Google" id="ProtNLM"/>
    </source>
</evidence>
<evidence type="ECO:0000313" key="2">
    <source>
        <dbReference type="Proteomes" id="UP000176317"/>
    </source>
</evidence>
<sequence length="203" mass="24027">MKKIILFDIDHTLIDSDLLYKLINNNLTSSLKINKTAYMNLRRQYLNSLLCSNDFNADDFIKLVAKKFNKNQKLVYKYFLKQPKLYQQALFLDTKPALTKLSKKYTLGIFSEGFTKFQTFKIKNAKIDHFFAIKHIYIFRRKLKKSALINLPKKVIIIDDNLQVLKNLNKLNQFNLIYLNRKSRKTHPQIPTIHKLNQLTSII</sequence>
<dbReference type="InterPro" id="IPR023214">
    <property type="entry name" value="HAD_sf"/>
</dbReference>